<dbReference type="AlphaFoldDB" id="A0A1Y1L8P6"/>
<accession>A0A1Y1L8P6</accession>
<dbReference type="EMBL" id="GEZM01066346">
    <property type="protein sequence ID" value="JAV67933.1"/>
    <property type="molecule type" value="Transcribed_RNA"/>
</dbReference>
<organism evidence="1">
    <name type="scientific">Photinus pyralis</name>
    <name type="common">Common eastern firefly</name>
    <name type="synonym">Lampyris pyralis</name>
    <dbReference type="NCBI Taxonomy" id="7054"/>
    <lineage>
        <taxon>Eukaryota</taxon>
        <taxon>Metazoa</taxon>
        <taxon>Ecdysozoa</taxon>
        <taxon>Arthropoda</taxon>
        <taxon>Hexapoda</taxon>
        <taxon>Insecta</taxon>
        <taxon>Pterygota</taxon>
        <taxon>Neoptera</taxon>
        <taxon>Endopterygota</taxon>
        <taxon>Coleoptera</taxon>
        <taxon>Polyphaga</taxon>
        <taxon>Elateriformia</taxon>
        <taxon>Elateroidea</taxon>
        <taxon>Lampyridae</taxon>
        <taxon>Lampyrinae</taxon>
        <taxon>Photinus</taxon>
    </lineage>
</organism>
<dbReference type="EMBL" id="GEZM01066344">
    <property type="protein sequence ID" value="JAV67939.1"/>
    <property type="molecule type" value="Transcribed_RNA"/>
</dbReference>
<name>A0A1Y1L8P6_PHOPY</name>
<proteinExistence type="predicted"/>
<dbReference type="EMBL" id="GEZM01066342">
    <property type="protein sequence ID" value="JAV67945.1"/>
    <property type="molecule type" value="Transcribed_RNA"/>
</dbReference>
<protein>
    <submittedName>
        <fullName evidence="1">Uncharacterized protein</fullName>
    </submittedName>
</protein>
<sequence>MIVLQVWRRRCLHVSISPAGLLELRDEPCTSESVHVCRICRYIPTCNQAPVGSLLIGPTWISQSRTASLYDYLNECVQLHEKVSPSDGLQGLHVILEALEVVNDASSLVGKECGGT</sequence>
<reference evidence="1" key="1">
    <citation type="journal article" date="2016" name="Sci. Rep.">
        <title>Molecular characterization of firefly nuptial gifts: a multi-omics approach sheds light on postcopulatory sexual selection.</title>
        <authorList>
            <person name="Al-Wathiqui N."/>
            <person name="Fallon T.R."/>
            <person name="South A."/>
            <person name="Weng J.K."/>
            <person name="Lewis S.M."/>
        </authorList>
    </citation>
    <scope>NUCLEOTIDE SEQUENCE</scope>
</reference>
<dbReference type="EMBL" id="GEZM01066345">
    <property type="protein sequence ID" value="JAV67936.1"/>
    <property type="molecule type" value="Transcribed_RNA"/>
</dbReference>
<evidence type="ECO:0000313" key="1">
    <source>
        <dbReference type="EMBL" id="JAV67936.1"/>
    </source>
</evidence>
<dbReference type="EMBL" id="GEZM01066343">
    <property type="protein sequence ID" value="JAV67943.1"/>
    <property type="molecule type" value="Transcribed_RNA"/>
</dbReference>